<comment type="caution">
    <text evidence="2">The sequence shown here is derived from an EMBL/GenBank/DDBJ whole genome shotgun (WGS) entry which is preliminary data.</text>
</comment>
<feature type="compositionally biased region" description="Low complexity" evidence="1">
    <location>
        <begin position="97"/>
        <end position="109"/>
    </location>
</feature>
<keyword evidence="3" id="KW-1185">Reference proteome</keyword>
<organism evidence="2 3">
    <name type="scientific">Plectosphaerella plurivora</name>
    <dbReference type="NCBI Taxonomy" id="936078"/>
    <lineage>
        <taxon>Eukaryota</taxon>
        <taxon>Fungi</taxon>
        <taxon>Dikarya</taxon>
        <taxon>Ascomycota</taxon>
        <taxon>Pezizomycotina</taxon>
        <taxon>Sordariomycetes</taxon>
        <taxon>Hypocreomycetidae</taxon>
        <taxon>Glomerellales</taxon>
        <taxon>Plectosphaerellaceae</taxon>
        <taxon>Plectosphaerella</taxon>
    </lineage>
</organism>
<dbReference type="AlphaFoldDB" id="A0A9P8VDZ8"/>
<dbReference type="Proteomes" id="UP000770015">
    <property type="component" value="Unassembled WGS sequence"/>
</dbReference>
<feature type="compositionally biased region" description="Low complexity" evidence="1">
    <location>
        <begin position="51"/>
        <end position="69"/>
    </location>
</feature>
<evidence type="ECO:0000256" key="1">
    <source>
        <dbReference type="SAM" id="MobiDB-lite"/>
    </source>
</evidence>
<gene>
    <name evidence="2" type="ORF">F5X68DRAFT_261156</name>
</gene>
<protein>
    <submittedName>
        <fullName evidence="2">Uncharacterized protein</fullName>
    </submittedName>
</protein>
<accession>A0A9P8VDZ8</accession>
<proteinExistence type="predicted"/>
<name>A0A9P8VDZ8_9PEZI</name>
<sequence length="246" mass="26820">MAAPGSTPLLAEGPSPSADTFTPSERRPLLTQDVYFLPATTCGEDHGLLDTSSDSSPSPTQTSTGNSSPVALPDSPPPRQEHGEGFIYHTVPAVLEPSPSSPSSDYGSSPSPPNPQEAGVLEMRDHLENLLNCLAIGLGDDADMLDDEFRGVITEHLNMVTSEPPPLAVFVQDIIQTLLRKDYAPDGPSWLDSGLQPLPRAPFVRKFMVRHVLKSTELRTDFLAFLTTEHKKTIDIYRTLNERTFK</sequence>
<evidence type="ECO:0000313" key="3">
    <source>
        <dbReference type="Proteomes" id="UP000770015"/>
    </source>
</evidence>
<evidence type="ECO:0000313" key="2">
    <source>
        <dbReference type="EMBL" id="KAH6687812.1"/>
    </source>
</evidence>
<reference evidence="2" key="1">
    <citation type="journal article" date="2021" name="Nat. Commun.">
        <title>Genetic determinants of endophytism in the Arabidopsis root mycobiome.</title>
        <authorList>
            <person name="Mesny F."/>
            <person name="Miyauchi S."/>
            <person name="Thiergart T."/>
            <person name="Pickel B."/>
            <person name="Atanasova L."/>
            <person name="Karlsson M."/>
            <person name="Huettel B."/>
            <person name="Barry K.W."/>
            <person name="Haridas S."/>
            <person name="Chen C."/>
            <person name="Bauer D."/>
            <person name="Andreopoulos W."/>
            <person name="Pangilinan J."/>
            <person name="LaButti K."/>
            <person name="Riley R."/>
            <person name="Lipzen A."/>
            <person name="Clum A."/>
            <person name="Drula E."/>
            <person name="Henrissat B."/>
            <person name="Kohler A."/>
            <person name="Grigoriev I.V."/>
            <person name="Martin F.M."/>
            <person name="Hacquard S."/>
        </authorList>
    </citation>
    <scope>NUCLEOTIDE SEQUENCE</scope>
    <source>
        <strain evidence="2">MPI-SDFR-AT-0117</strain>
    </source>
</reference>
<dbReference type="EMBL" id="JAGSXJ010000010">
    <property type="protein sequence ID" value="KAH6687812.1"/>
    <property type="molecule type" value="Genomic_DNA"/>
</dbReference>
<feature type="region of interest" description="Disordered" evidence="1">
    <location>
        <begin position="1"/>
        <end position="118"/>
    </location>
</feature>